<evidence type="ECO:0000259" key="7">
    <source>
        <dbReference type="PROSITE" id="PS50811"/>
    </source>
</evidence>
<protein>
    <recommendedName>
        <fullName evidence="7">WRKY domain-containing protein</fullName>
    </recommendedName>
</protein>
<dbReference type="SMART" id="SM00774">
    <property type="entry name" value="WRKY"/>
    <property type="match status" value="3"/>
</dbReference>
<dbReference type="InterPro" id="IPR044810">
    <property type="entry name" value="WRKY_plant"/>
</dbReference>
<accession>A0AAV5I6D8</accession>
<proteinExistence type="predicted"/>
<feature type="compositionally biased region" description="Polar residues" evidence="6">
    <location>
        <begin position="24"/>
        <end position="39"/>
    </location>
</feature>
<comment type="caution">
    <text evidence="8">The sequence shown here is derived from an EMBL/GenBank/DDBJ whole genome shotgun (WGS) entry which is preliminary data.</text>
</comment>
<dbReference type="GO" id="GO:0005634">
    <property type="term" value="C:nucleus"/>
    <property type="evidence" value="ECO:0007669"/>
    <property type="project" value="UniProtKB-SubCell"/>
</dbReference>
<name>A0AAV5I6D8_9ROSI</name>
<keyword evidence="9" id="KW-1185">Reference proteome</keyword>
<keyword evidence="4" id="KW-0804">Transcription</keyword>
<dbReference type="SUPFAM" id="SSF118290">
    <property type="entry name" value="WRKY DNA-binding domain"/>
    <property type="match status" value="3"/>
</dbReference>
<keyword evidence="5" id="KW-0539">Nucleus</keyword>
<dbReference type="PANTHER" id="PTHR32096:SF146">
    <property type="entry name" value="WRKY TRANSCRIPTION FACTOR 19-RELATED"/>
    <property type="match status" value="1"/>
</dbReference>
<gene>
    <name evidence="8" type="ORF">SLEP1_g9902</name>
</gene>
<feature type="domain" description="WRKY" evidence="7">
    <location>
        <begin position="94"/>
        <end position="155"/>
    </location>
</feature>
<evidence type="ECO:0000256" key="2">
    <source>
        <dbReference type="ARBA" id="ARBA00023015"/>
    </source>
</evidence>
<comment type="subcellular location">
    <subcellularLocation>
        <location evidence="1">Nucleus</location>
    </subcellularLocation>
</comment>
<evidence type="ECO:0000256" key="1">
    <source>
        <dbReference type="ARBA" id="ARBA00004123"/>
    </source>
</evidence>
<dbReference type="PANTHER" id="PTHR32096">
    <property type="entry name" value="WRKY TRANSCRIPTION FACTOR 30-RELATED-RELATED"/>
    <property type="match status" value="1"/>
</dbReference>
<feature type="region of interest" description="Disordered" evidence="6">
    <location>
        <begin position="18"/>
        <end position="39"/>
    </location>
</feature>
<dbReference type="EMBL" id="BPVZ01000010">
    <property type="protein sequence ID" value="GKU96693.1"/>
    <property type="molecule type" value="Genomic_DNA"/>
</dbReference>
<evidence type="ECO:0000256" key="3">
    <source>
        <dbReference type="ARBA" id="ARBA00023125"/>
    </source>
</evidence>
<evidence type="ECO:0000313" key="9">
    <source>
        <dbReference type="Proteomes" id="UP001054252"/>
    </source>
</evidence>
<dbReference type="InterPro" id="IPR036576">
    <property type="entry name" value="WRKY_dom_sf"/>
</dbReference>
<feature type="domain" description="WRKY" evidence="7">
    <location>
        <begin position="290"/>
        <end position="346"/>
    </location>
</feature>
<feature type="domain" description="WRKY" evidence="7">
    <location>
        <begin position="192"/>
        <end position="253"/>
    </location>
</feature>
<dbReference type="Proteomes" id="UP001054252">
    <property type="component" value="Unassembled WGS sequence"/>
</dbReference>
<evidence type="ECO:0000313" key="8">
    <source>
        <dbReference type="EMBL" id="GKU96693.1"/>
    </source>
</evidence>
<dbReference type="Pfam" id="PF03106">
    <property type="entry name" value="WRKY"/>
    <property type="match status" value="3"/>
</dbReference>
<dbReference type="InterPro" id="IPR003657">
    <property type="entry name" value="WRKY_dom"/>
</dbReference>
<keyword evidence="2" id="KW-0805">Transcription regulation</keyword>
<feature type="region of interest" description="Disordered" evidence="6">
    <location>
        <begin position="57"/>
        <end position="82"/>
    </location>
</feature>
<keyword evidence="3" id="KW-0238">DNA-binding</keyword>
<dbReference type="GO" id="GO:0003700">
    <property type="term" value="F:DNA-binding transcription factor activity"/>
    <property type="evidence" value="ECO:0007669"/>
    <property type="project" value="InterPro"/>
</dbReference>
<dbReference type="Gene3D" id="2.20.25.80">
    <property type="entry name" value="WRKY domain"/>
    <property type="match status" value="3"/>
</dbReference>
<evidence type="ECO:0000256" key="6">
    <source>
        <dbReference type="SAM" id="MobiDB-lite"/>
    </source>
</evidence>
<dbReference type="GO" id="GO:0000976">
    <property type="term" value="F:transcription cis-regulatory region binding"/>
    <property type="evidence" value="ECO:0007669"/>
    <property type="project" value="TreeGrafter"/>
</dbReference>
<sequence length="449" mass="50935">MGKDMDLEQRSLLDDLTREKDISKQLQNHLNPSSSTEAQLLSREEILRSHVKELPTRDSGVLSETVTHSAASDDRDVPRKRKTPTEWTATTYVDGYSWKKKGQNAIAGYKYPREYFRCSHRYSKGCLAIKQVQRLDEDPTLFKVTHRGRHTCEQSSHLATAAAVEPTKAASGDKDVSGKIETALMWTAARLDGYSWRKYAQKNILGSKYPREYYRCTHRLSQGCPASRLVQRSNDDPSIFEVTYRGRHTCEQSSHLATATAVEPTEAASEDKEVSGKIETALMWTVARLDGYSWRKYAQKDILGSKYPREYFRCTHRLSQGCTATRLVQRSNDDPSIFEVSCRGRHTCEQFSSQLPQPIKAESKKKPEKSEMVSFERILVVANFVLELPSAVFDQLSYVPKPLYALILMLLSFAALLLFQIETILQLLDSAEIGQLVSHLANCATYDLQ</sequence>
<dbReference type="AlphaFoldDB" id="A0AAV5I6D8"/>
<organism evidence="8 9">
    <name type="scientific">Rubroshorea leprosula</name>
    <dbReference type="NCBI Taxonomy" id="152421"/>
    <lineage>
        <taxon>Eukaryota</taxon>
        <taxon>Viridiplantae</taxon>
        <taxon>Streptophyta</taxon>
        <taxon>Embryophyta</taxon>
        <taxon>Tracheophyta</taxon>
        <taxon>Spermatophyta</taxon>
        <taxon>Magnoliopsida</taxon>
        <taxon>eudicotyledons</taxon>
        <taxon>Gunneridae</taxon>
        <taxon>Pentapetalae</taxon>
        <taxon>rosids</taxon>
        <taxon>malvids</taxon>
        <taxon>Malvales</taxon>
        <taxon>Dipterocarpaceae</taxon>
        <taxon>Rubroshorea</taxon>
    </lineage>
</organism>
<evidence type="ECO:0000256" key="5">
    <source>
        <dbReference type="ARBA" id="ARBA00023242"/>
    </source>
</evidence>
<dbReference type="PROSITE" id="PS50811">
    <property type="entry name" value="WRKY"/>
    <property type="match status" value="3"/>
</dbReference>
<evidence type="ECO:0000256" key="4">
    <source>
        <dbReference type="ARBA" id="ARBA00023163"/>
    </source>
</evidence>
<reference evidence="8 9" key="1">
    <citation type="journal article" date="2021" name="Commun. Biol.">
        <title>The genome of Shorea leprosula (Dipterocarpaceae) highlights the ecological relevance of drought in aseasonal tropical rainforests.</title>
        <authorList>
            <person name="Ng K.K.S."/>
            <person name="Kobayashi M.J."/>
            <person name="Fawcett J.A."/>
            <person name="Hatakeyama M."/>
            <person name="Paape T."/>
            <person name="Ng C.H."/>
            <person name="Ang C.C."/>
            <person name="Tnah L.H."/>
            <person name="Lee C.T."/>
            <person name="Nishiyama T."/>
            <person name="Sese J."/>
            <person name="O'Brien M.J."/>
            <person name="Copetti D."/>
            <person name="Mohd Noor M.I."/>
            <person name="Ong R.C."/>
            <person name="Putra M."/>
            <person name="Sireger I.Z."/>
            <person name="Indrioko S."/>
            <person name="Kosugi Y."/>
            <person name="Izuno A."/>
            <person name="Isagi Y."/>
            <person name="Lee S.L."/>
            <person name="Shimizu K.K."/>
        </authorList>
    </citation>
    <scope>NUCLEOTIDE SEQUENCE [LARGE SCALE GENOMIC DNA]</scope>
    <source>
        <strain evidence="8">214</strain>
    </source>
</reference>